<feature type="transmembrane region" description="Helical" evidence="6">
    <location>
        <begin position="133"/>
        <end position="150"/>
    </location>
</feature>
<comment type="similarity">
    <text evidence="2">Belongs to the EamA transporter family.</text>
</comment>
<proteinExistence type="inferred from homology"/>
<keyword evidence="9" id="KW-1185">Reference proteome</keyword>
<reference evidence="8" key="1">
    <citation type="submission" date="2020-12" db="EMBL/GenBank/DDBJ databases">
        <title>Taurinivorans muris gen. nov., sp. nov., fundamental and realized metabolic niche of a ubiquitous sulfidogenic bacterium in the murine intestine.</title>
        <authorList>
            <person name="Ye H."/>
            <person name="Hanson B.T."/>
            <person name="Loy A."/>
        </authorList>
    </citation>
    <scope>NUCLEOTIDE SEQUENCE</scope>
    <source>
        <strain evidence="8">LT0009</strain>
    </source>
</reference>
<evidence type="ECO:0000313" key="9">
    <source>
        <dbReference type="Proteomes" id="UP001058120"/>
    </source>
</evidence>
<protein>
    <submittedName>
        <fullName evidence="8">EamA family transporter</fullName>
    </submittedName>
</protein>
<dbReference type="RefSeq" id="WP_334314839.1">
    <property type="nucleotide sequence ID" value="NZ_CP065938.1"/>
</dbReference>
<dbReference type="PANTHER" id="PTHR32322:SF2">
    <property type="entry name" value="EAMA DOMAIN-CONTAINING PROTEIN"/>
    <property type="match status" value="1"/>
</dbReference>
<feature type="transmembrane region" description="Helical" evidence="6">
    <location>
        <begin position="103"/>
        <end position="126"/>
    </location>
</feature>
<accession>A0ABY5XZF5</accession>
<evidence type="ECO:0000256" key="5">
    <source>
        <dbReference type="ARBA" id="ARBA00023136"/>
    </source>
</evidence>
<gene>
    <name evidence="8" type="ORF">JBF11_07360</name>
</gene>
<feature type="transmembrane region" description="Helical" evidence="6">
    <location>
        <begin position="77"/>
        <end position="97"/>
    </location>
</feature>
<sequence length="300" mass="31775">MNNATAVKSQADQSKKDGSLLVFLGALCFSGSGTIQALAPDEATPFIVGALRLLVAGMFLIAWCYGKRLFQPLKADYFKLFLSASALAGFQITFFLGVQKAGVAAGTVVTIGTTPIMAAVFGLLFYGEIPSKNWYVSTAMAIFGLVLLNLNGTETFSVTALLFPLSAGTIYAFYLSQSKDLVRENSPELVMTYLFLIASCLLIPIWVFFPCAWILSVRGITVALGLGILATALAYCLVMAGLKNCDTAKAATLSLGEPLGAAVLGFAVLHEALNLWGLIGIAAIFASVLILVYQPGKKNI</sequence>
<evidence type="ECO:0000313" key="8">
    <source>
        <dbReference type="EMBL" id="UWX05268.1"/>
    </source>
</evidence>
<comment type="subcellular location">
    <subcellularLocation>
        <location evidence="1">Membrane</location>
        <topology evidence="1">Multi-pass membrane protein</topology>
    </subcellularLocation>
</comment>
<keyword evidence="4 6" id="KW-1133">Transmembrane helix</keyword>
<dbReference type="EMBL" id="CP065938">
    <property type="protein sequence ID" value="UWX05268.1"/>
    <property type="molecule type" value="Genomic_DNA"/>
</dbReference>
<feature type="domain" description="EamA" evidence="7">
    <location>
        <begin position="18"/>
        <end position="149"/>
    </location>
</feature>
<evidence type="ECO:0000256" key="4">
    <source>
        <dbReference type="ARBA" id="ARBA00022989"/>
    </source>
</evidence>
<dbReference type="SUPFAM" id="SSF103481">
    <property type="entry name" value="Multidrug resistance efflux transporter EmrE"/>
    <property type="match status" value="2"/>
</dbReference>
<dbReference type="PANTHER" id="PTHR32322">
    <property type="entry name" value="INNER MEMBRANE TRANSPORTER"/>
    <property type="match status" value="1"/>
</dbReference>
<organism evidence="8 9">
    <name type="scientific">Taurinivorans muris</name>
    <dbReference type="NCBI Taxonomy" id="2787751"/>
    <lineage>
        <taxon>Bacteria</taxon>
        <taxon>Pseudomonadati</taxon>
        <taxon>Thermodesulfobacteriota</taxon>
        <taxon>Desulfovibrionia</taxon>
        <taxon>Desulfovibrionales</taxon>
        <taxon>Desulfovibrionaceae</taxon>
        <taxon>Taurinivorans</taxon>
    </lineage>
</organism>
<feature type="domain" description="EamA" evidence="7">
    <location>
        <begin position="160"/>
        <end position="292"/>
    </location>
</feature>
<feature type="transmembrane region" description="Helical" evidence="6">
    <location>
        <begin position="20"/>
        <end position="39"/>
    </location>
</feature>
<dbReference type="InterPro" id="IPR050638">
    <property type="entry name" value="AA-Vitamin_Transporters"/>
</dbReference>
<feature type="transmembrane region" description="Helical" evidence="6">
    <location>
        <begin position="275"/>
        <end position="293"/>
    </location>
</feature>
<feature type="transmembrane region" description="Helical" evidence="6">
    <location>
        <begin position="45"/>
        <end position="65"/>
    </location>
</feature>
<dbReference type="InterPro" id="IPR000620">
    <property type="entry name" value="EamA_dom"/>
</dbReference>
<feature type="transmembrane region" description="Helical" evidence="6">
    <location>
        <begin position="156"/>
        <end position="176"/>
    </location>
</feature>
<keyword evidence="5 6" id="KW-0472">Membrane</keyword>
<evidence type="ECO:0000259" key="7">
    <source>
        <dbReference type="Pfam" id="PF00892"/>
    </source>
</evidence>
<evidence type="ECO:0000256" key="6">
    <source>
        <dbReference type="SAM" id="Phobius"/>
    </source>
</evidence>
<evidence type="ECO:0000256" key="3">
    <source>
        <dbReference type="ARBA" id="ARBA00022692"/>
    </source>
</evidence>
<keyword evidence="3 6" id="KW-0812">Transmembrane</keyword>
<evidence type="ECO:0000256" key="1">
    <source>
        <dbReference type="ARBA" id="ARBA00004141"/>
    </source>
</evidence>
<name>A0ABY5XZF5_9BACT</name>
<feature type="transmembrane region" description="Helical" evidence="6">
    <location>
        <begin position="188"/>
        <end position="209"/>
    </location>
</feature>
<evidence type="ECO:0000256" key="2">
    <source>
        <dbReference type="ARBA" id="ARBA00007362"/>
    </source>
</evidence>
<feature type="transmembrane region" description="Helical" evidence="6">
    <location>
        <begin position="215"/>
        <end position="238"/>
    </location>
</feature>
<dbReference type="InterPro" id="IPR037185">
    <property type="entry name" value="EmrE-like"/>
</dbReference>
<dbReference type="Pfam" id="PF00892">
    <property type="entry name" value="EamA"/>
    <property type="match status" value="2"/>
</dbReference>
<dbReference type="Proteomes" id="UP001058120">
    <property type="component" value="Chromosome"/>
</dbReference>